<evidence type="ECO:0000313" key="2">
    <source>
        <dbReference type="Proteomes" id="UP000466554"/>
    </source>
</evidence>
<organism evidence="1 2">
    <name type="scientific">Mycolicibacterium parafortuitum</name>
    <name type="common">Mycobacterium parafortuitum</name>
    <dbReference type="NCBI Taxonomy" id="39692"/>
    <lineage>
        <taxon>Bacteria</taxon>
        <taxon>Bacillati</taxon>
        <taxon>Actinomycetota</taxon>
        <taxon>Actinomycetes</taxon>
        <taxon>Mycobacteriales</taxon>
        <taxon>Mycobacteriaceae</taxon>
        <taxon>Mycolicibacterium</taxon>
    </lineage>
</organism>
<proteinExistence type="predicted"/>
<dbReference type="AlphaFoldDB" id="A0A7I7U517"/>
<gene>
    <name evidence="1" type="ORF">MPRF_29100</name>
</gene>
<evidence type="ECO:0000313" key="1">
    <source>
        <dbReference type="EMBL" id="BBY76011.1"/>
    </source>
</evidence>
<protein>
    <submittedName>
        <fullName evidence="1">Uncharacterized protein</fullName>
    </submittedName>
</protein>
<name>A0A7I7U517_MYCPF</name>
<dbReference type="EMBL" id="AP022598">
    <property type="protein sequence ID" value="BBY76011.1"/>
    <property type="molecule type" value="Genomic_DNA"/>
</dbReference>
<dbReference type="Proteomes" id="UP000466554">
    <property type="component" value="Chromosome"/>
</dbReference>
<reference evidence="1 2" key="1">
    <citation type="journal article" date="2019" name="Emerg. Microbes Infect.">
        <title>Comprehensive subspecies identification of 175 nontuberculous mycobacteria species based on 7547 genomic profiles.</title>
        <authorList>
            <person name="Matsumoto Y."/>
            <person name="Kinjo T."/>
            <person name="Motooka D."/>
            <person name="Nabeya D."/>
            <person name="Jung N."/>
            <person name="Uechi K."/>
            <person name="Horii T."/>
            <person name="Iida T."/>
            <person name="Fujita J."/>
            <person name="Nakamura S."/>
        </authorList>
    </citation>
    <scope>NUCLEOTIDE SEQUENCE [LARGE SCALE GENOMIC DNA]</scope>
    <source>
        <strain evidence="1 2">JCM 6367</strain>
    </source>
</reference>
<accession>A0A7I7U517</accession>
<sequence length="87" mass="8596">MIALWSDSADCASITPIAGVPIAAAISSGGSSTAPSSRSTSGRGIIVRVGVADSALLVLAQPLTMIAIPAMAAARRMSPSPFEVLSA</sequence>